<sequence>MKLLSVIFLLSIAQLCLGHGYLQNPPARNSMWRFGFQTPVNYNDNELFCGGATVMNIDNGGRCGVCGDPWHVKDQPHMDGGSYATGTISKVYKSGQIIDIEVLLTMSHKGYFEFRVGDFTNTKVSGDSIGKLQGTLLKLQSGGTQFTVTEPGKYLYKIKAHLPSGLKCKRCVLQWWYKGGNNWGCDKGNCGMGLGPQEHFVNCADIKIEA</sequence>
<evidence type="ECO:0000256" key="1">
    <source>
        <dbReference type="SAM" id="SignalP"/>
    </source>
</evidence>
<reference evidence="4" key="1">
    <citation type="submission" date="2025-08" db="UniProtKB">
        <authorList>
            <consortium name="RefSeq"/>
        </authorList>
    </citation>
    <scope>IDENTIFICATION</scope>
</reference>
<dbReference type="InterPro" id="IPR004302">
    <property type="entry name" value="Cellulose/chitin-bd_N"/>
</dbReference>
<dbReference type="Pfam" id="PF03067">
    <property type="entry name" value="LPMO_10"/>
    <property type="match status" value="1"/>
</dbReference>
<protein>
    <submittedName>
        <fullName evidence="4">Uncharacterized protein LOC100202451</fullName>
    </submittedName>
</protein>
<proteinExistence type="predicted"/>
<feature type="chain" id="PRO_5045430469" evidence="1">
    <location>
        <begin position="19"/>
        <end position="210"/>
    </location>
</feature>
<feature type="signal peptide" evidence="1">
    <location>
        <begin position="1"/>
        <end position="18"/>
    </location>
</feature>
<keyword evidence="1" id="KW-0732">Signal</keyword>
<evidence type="ECO:0000313" key="3">
    <source>
        <dbReference type="Proteomes" id="UP001652625"/>
    </source>
</evidence>
<evidence type="ECO:0000313" key="4">
    <source>
        <dbReference type="RefSeq" id="XP_065665040.1"/>
    </source>
</evidence>
<dbReference type="RefSeq" id="XP_065665040.1">
    <property type="nucleotide sequence ID" value="XM_065808968.1"/>
</dbReference>
<organism evidence="3 4">
    <name type="scientific">Hydra vulgaris</name>
    <name type="common">Hydra</name>
    <name type="synonym">Hydra attenuata</name>
    <dbReference type="NCBI Taxonomy" id="6087"/>
    <lineage>
        <taxon>Eukaryota</taxon>
        <taxon>Metazoa</taxon>
        <taxon>Cnidaria</taxon>
        <taxon>Hydrozoa</taxon>
        <taxon>Hydroidolina</taxon>
        <taxon>Anthoathecata</taxon>
        <taxon>Aplanulata</taxon>
        <taxon>Hydridae</taxon>
        <taxon>Hydra</taxon>
    </lineage>
</organism>
<name>A0ABM4CSZ6_HYDVU</name>
<dbReference type="GeneID" id="100202451"/>
<dbReference type="PANTHER" id="PTHR21113:SF4">
    <property type="entry name" value="CHITIN-BINDING TYPE-4 DOMAIN-CONTAINING PROTEIN"/>
    <property type="match status" value="1"/>
</dbReference>
<dbReference type="Proteomes" id="UP001652625">
    <property type="component" value="Chromosome 11"/>
</dbReference>
<accession>A0ABM4CSZ6</accession>
<evidence type="ECO:0000259" key="2">
    <source>
        <dbReference type="Pfam" id="PF03067"/>
    </source>
</evidence>
<feature type="domain" description="Chitin-binding type-4" evidence="2">
    <location>
        <begin position="19"/>
        <end position="206"/>
    </location>
</feature>
<gene>
    <name evidence="4" type="primary">LOC100202451</name>
</gene>
<dbReference type="PANTHER" id="PTHR21113">
    <property type="entry name" value="AGAP001705-PA"/>
    <property type="match status" value="1"/>
</dbReference>
<keyword evidence="3" id="KW-1185">Reference proteome</keyword>